<keyword evidence="1" id="KW-0175">Coiled coil</keyword>
<dbReference type="InterPro" id="IPR013491">
    <property type="entry name" value="Tape_meas_N"/>
</dbReference>
<gene>
    <name evidence="4" type="ORF">PSECIP111951_01139</name>
</gene>
<evidence type="ECO:0000313" key="4">
    <source>
        <dbReference type="EMBL" id="CAH9054930.1"/>
    </source>
</evidence>
<feature type="domain" description="Tape measure protein N-terminal" evidence="3">
    <location>
        <begin position="207"/>
        <end position="293"/>
    </location>
</feature>
<evidence type="ECO:0000256" key="1">
    <source>
        <dbReference type="SAM" id="Coils"/>
    </source>
</evidence>
<proteinExistence type="predicted"/>
<dbReference type="RefSeq" id="WP_261592317.1">
    <property type="nucleotide sequence ID" value="NZ_CAMAPD010000004.1"/>
</dbReference>
<evidence type="ECO:0000256" key="2">
    <source>
        <dbReference type="SAM" id="MobiDB-lite"/>
    </source>
</evidence>
<dbReference type="EMBL" id="CAMAPD010000004">
    <property type="protein sequence ID" value="CAH9054930.1"/>
    <property type="molecule type" value="Genomic_DNA"/>
</dbReference>
<organism evidence="4 5">
    <name type="scientific">Pseudoalteromonas holothuriae</name>
    <dbReference type="NCBI Taxonomy" id="2963714"/>
    <lineage>
        <taxon>Bacteria</taxon>
        <taxon>Pseudomonadati</taxon>
        <taxon>Pseudomonadota</taxon>
        <taxon>Gammaproteobacteria</taxon>
        <taxon>Alteromonadales</taxon>
        <taxon>Pseudoalteromonadaceae</taxon>
        <taxon>Pseudoalteromonas</taxon>
    </lineage>
</organism>
<feature type="compositionally biased region" description="Polar residues" evidence="2">
    <location>
        <begin position="734"/>
        <end position="743"/>
    </location>
</feature>
<name>A0ABN8UMZ9_9GAMM</name>
<accession>A0ABN8UMZ9</accession>
<dbReference type="PANTHER" id="PTHR38812">
    <property type="entry name" value="MU-LIKE PROPHAGE FLUMU PROTEIN GP42"/>
    <property type="match status" value="1"/>
</dbReference>
<dbReference type="Proteomes" id="UP001152485">
    <property type="component" value="Unassembled WGS sequence"/>
</dbReference>
<comment type="caution">
    <text evidence="4">The sequence shown here is derived from an EMBL/GenBank/DDBJ whole genome shotgun (WGS) entry which is preliminary data.</text>
</comment>
<sequence length="952" mass="101515">MATNAELSLSLLITESTSATRELSKLEDQFKKTAKASAQLADDIDATKKSIASFIKGLQLAGKASAGFAKEIKASGKTFTGLKKNVDGSGKTFIRLAGQLQKSGKSIAGFSSNINESFSSLEQRSSSAASKLVQLESQFKKSVKAGNALNSVLSTPSRASEGFDNSSKPKKRGGKLAKLASAAGKGLGKVAGAVTVVAGAAAAVGGEVIRVSREFETLEARINTIGASSEKSKTIFANLKDMAQQTPYSIEQTTNSFMALYNNGLTPTQKAMTAYGDIASTLGMTLEDVSNAVINATSNQVNVQKSAFADLGVTAAKNGDMLTLTYNGITTNIKDNSESIQGYLTGLGQNNFAGAMAKEMDTMDGKIQQFGSQWDELFLNIGDAGVGDVIKGSISVATLALGEFNEMLASGELVGYLSTIAHAFKFDEFAKLATQSVIKAFNWLQENLGDSLDWISSALLHLPANAGQMVDTLLLHLSYLPASANLYASQFKQQLLAQFDLMLSKAGVVGKELLDLLNPFDGDTFDYGAASANVVAQGQAKAKASSAFFDEQHNAIAKSKEQSIKLIEQERDASISAVDAQIAKVKQLREEHDKANEAREKAFKNAKTNDEIGLKKPVISDPIKAAEDKQVKQTEVEIKQAQQRKNLLLEQQQQQHENLLAGATGFMSQMQSVGDAFSADLSNPDNVEEAISATVEVFESGKGLLTDIFGEQGDSEEDTESDSEDEFEQRSASELDLQQSLSEQKAEQEIATEQEKNSEIEQLEQNRMQSQLGASSSFFGQMSGLAKNYAGEQSKAYKGLHAVSKAFSISQGVMSIATGIARANELGFPANIAEMARVATTGVSVMSTIKGSNFSGAYDHGGLIPAGKIGLVGEYGPELISGPVNVSSRRTTAGLNTSIPSAESTPQNIDKSVKFNYVINANDQQGVAQVMKRERAKIMQDVRYAMESGEWD</sequence>
<reference evidence="4 5" key="1">
    <citation type="submission" date="2022-07" db="EMBL/GenBank/DDBJ databases">
        <authorList>
            <person name="Criscuolo A."/>
        </authorList>
    </citation>
    <scope>NUCLEOTIDE SEQUENCE [LARGE SCALE GENOMIC DNA]</scope>
    <source>
        <strain evidence="5">CIP 111951</strain>
    </source>
</reference>
<dbReference type="InterPro" id="IPR053058">
    <property type="entry name" value="Mulikevirus_tape_measure"/>
</dbReference>
<feature type="compositionally biased region" description="Acidic residues" evidence="2">
    <location>
        <begin position="713"/>
        <end position="727"/>
    </location>
</feature>
<feature type="compositionally biased region" description="Basic and acidic residues" evidence="2">
    <location>
        <begin position="744"/>
        <end position="757"/>
    </location>
</feature>
<feature type="region of interest" description="Disordered" evidence="2">
    <location>
        <begin position="708"/>
        <end position="757"/>
    </location>
</feature>
<dbReference type="Pfam" id="PF20155">
    <property type="entry name" value="TMP_3"/>
    <property type="match status" value="1"/>
</dbReference>
<evidence type="ECO:0000259" key="3">
    <source>
        <dbReference type="Pfam" id="PF20155"/>
    </source>
</evidence>
<feature type="coiled-coil region" evidence="1">
    <location>
        <begin position="578"/>
        <end position="659"/>
    </location>
</feature>
<protein>
    <recommendedName>
        <fullName evidence="3">Tape measure protein N-terminal domain-containing protein</fullName>
    </recommendedName>
</protein>
<dbReference type="PANTHER" id="PTHR38812:SF2">
    <property type="entry name" value="MU-LIKE PROPHAGE FLUMU PROTEIN GP42"/>
    <property type="match status" value="1"/>
</dbReference>
<evidence type="ECO:0000313" key="5">
    <source>
        <dbReference type="Proteomes" id="UP001152485"/>
    </source>
</evidence>